<dbReference type="Gene3D" id="2.40.10.220">
    <property type="entry name" value="predicted glycosyltransferase like domains"/>
    <property type="match status" value="1"/>
</dbReference>
<reference evidence="2 3" key="1">
    <citation type="submission" date="2019-03" db="EMBL/GenBank/DDBJ databases">
        <title>Genomic Encyclopedia of Type Strains, Phase IV (KMG-IV): sequencing the most valuable type-strain genomes for metagenomic binning, comparative biology and taxonomic classification.</title>
        <authorList>
            <person name="Goeker M."/>
        </authorList>
    </citation>
    <scope>NUCLEOTIDE SEQUENCE [LARGE SCALE GENOMIC DNA]</scope>
    <source>
        <strain evidence="2 3">DSM 100309</strain>
    </source>
</reference>
<accession>A0A4R3YCA4</accession>
<evidence type="ECO:0000313" key="3">
    <source>
        <dbReference type="Proteomes" id="UP000295367"/>
    </source>
</evidence>
<dbReference type="AlphaFoldDB" id="A0A4R3YCA4"/>
<protein>
    <submittedName>
        <fullName evidence="2">Type IV pilus assembly protein PilZ</fullName>
    </submittedName>
</protein>
<name>A0A4R3YCA4_9PROT</name>
<gene>
    <name evidence="2" type="ORF">EDC63_10140</name>
</gene>
<comment type="caution">
    <text evidence="2">The sequence shown here is derived from an EMBL/GenBank/DDBJ whole genome shotgun (WGS) entry which is preliminary data.</text>
</comment>
<proteinExistence type="predicted"/>
<dbReference type="OrthoDB" id="5296245at2"/>
<dbReference type="InterPro" id="IPR009875">
    <property type="entry name" value="PilZ_domain"/>
</dbReference>
<sequence>MADPKAPQMGARPGVLSLSIKEKSALYAAYMPFLKGGGIFIPTTKTYKLGDEVFMLISLMDDPNKIPVAGHVAWITPTSAQGNKTQGVGIRFNDNESSIAARNKIEGLLGGSLKSTRPTHTM</sequence>
<evidence type="ECO:0000313" key="2">
    <source>
        <dbReference type="EMBL" id="TCV90075.1"/>
    </source>
</evidence>
<dbReference type="Pfam" id="PF07238">
    <property type="entry name" value="PilZ"/>
    <property type="match status" value="1"/>
</dbReference>
<feature type="domain" description="PilZ" evidence="1">
    <location>
        <begin position="18"/>
        <end position="108"/>
    </location>
</feature>
<keyword evidence="3" id="KW-1185">Reference proteome</keyword>
<dbReference type="GO" id="GO:0035438">
    <property type="term" value="F:cyclic-di-GMP binding"/>
    <property type="evidence" value="ECO:0007669"/>
    <property type="project" value="InterPro"/>
</dbReference>
<organism evidence="2 3">
    <name type="scientific">Sulfurirhabdus autotrophica</name>
    <dbReference type="NCBI Taxonomy" id="1706046"/>
    <lineage>
        <taxon>Bacteria</taxon>
        <taxon>Pseudomonadati</taxon>
        <taxon>Pseudomonadota</taxon>
        <taxon>Betaproteobacteria</taxon>
        <taxon>Nitrosomonadales</taxon>
        <taxon>Sulfuricellaceae</taxon>
        <taxon>Sulfurirhabdus</taxon>
    </lineage>
</organism>
<dbReference type="EMBL" id="SMCO01000001">
    <property type="protein sequence ID" value="TCV90075.1"/>
    <property type="molecule type" value="Genomic_DNA"/>
</dbReference>
<evidence type="ECO:0000259" key="1">
    <source>
        <dbReference type="Pfam" id="PF07238"/>
    </source>
</evidence>
<dbReference type="Proteomes" id="UP000295367">
    <property type="component" value="Unassembled WGS sequence"/>
</dbReference>
<dbReference type="RefSeq" id="WP_124947942.1">
    <property type="nucleotide sequence ID" value="NZ_BHVT01000073.1"/>
</dbReference>